<gene>
    <name evidence="1" type="ORF">UXM345_LOCUS30186</name>
</gene>
<accession>A0A820E367</accession>
<dbReference type="EMBL" id="CAJOBF010007776">
    <property type="protein sequence ID" value="CAF4241112.1"/>
    <property type="molecule type" value="Genomic_DNA"/>
</dbReference>
<protein>
    <submittedName>
        <fullName evidence="1">Uncharacterized protein</fullName>
    </submittedName>
</protein>
<name>A0A820E367_9BILA</name>
<reference evidence="1" key="1">
    <citation type="submission" date="2021-02" db="EMBL/GenBank/DDBJ databases">
        <authorList>
            <person name="Nowell W R."/>
        </authorList>
    </citation>
    <scope>NUCLEOTIDE SEQUENCE</scope>
</reference>
<comment type="caution">
    <text evidence="1">The sequence shown here is derived from an EMBL/GenBank/DDBJ whole genome shotgun (WGS) entry which is preliminary data.</text>
</comment>
<proteinExistence type="predicted"/>
<dbReference type="Proteomes" id="UP000663842">
    <property type="component" value="Unassembled WGS sequence"/>
</dbReference>
<evidence type="ECO:0000313" key="1">
    <source>
        <dbReference type="EMBL" id="CAF4241112.1"/>
    </source>
</evidence>
<dbReference type="AlphaFoldDB" id="A0A820E367"/>
<evidence type="ECO:0000313" key="2">
    <source>
        <dbReference type="Proteomes" id="UP000663842"/>
    </source>
</evidence>
<organism evidence="1 2">
    <name type="scientific">Rotaria magnacalcarata</name>
    <dbReference type="NCBI Taxonomy" id="392030"/>
    <lineage>
        <taxon>Eukaryota</taxon>
        <taxon>Metazoa</taxon>
        <taxon>Spiralia</taxon>
        <taxon>Gnathifera</taxon>
        <taxon>Rotifera</taxon>
        <taxon>Eurotatoria</taxon>
        <taxon>Bdelloidea</taxon>
        <taxon>Philodinida</taxon>
        <taxon>Philodinidae</taxon>
        <taxon>Rotaria</taxon>
    </lineage>
</organism>
<sequence length="99" mass="11822">MHFIKSSSFQDNHEDFNKEFMKKLLYNQQNVKWCDFDIMKNEQLSFWECEFLNESENWTKSLAARYKLCSIPLEAKNISLGQKRKRGRVAKAKKALIVQ</sequence>